<dbReference type="OrthoDB" id="6293260at2"/>
<comment type="caution">
    <text evidence="2">The sequence shown here is derived from an EMBL/GenBank/DDBJ whole genome shotgun (WGS) entry which is preliminary data.</text>
</comment>
<sequence length="187" mass="21981">MKKIYEIQTEKLRLRQWKDSDYKAFAKINSDKDVMKYFPNILTQNQSDELADKCRFLISIQGWGFWAVEEKSTKEFIGFVGLNKPGYDLPFNPCVEIGWRLDKKYWGKGYATQAAKAVLNFAFEELKLEEVYAFTSVLNKKSYLVMERIGMKNTNNNFFHPLLPKNHSLAEHVLYKITKEKEMNTLL</sequence>
<dbReference type="AlphaFoldDB" id="A0A4Q1B0H7"/>
<dbReference type="PROSITE" id="PS51186">
    <property type="entry name" value="GNAT"/>
    <property type="match status" value="1"/>
</dbReference>
<dbReference type="GO" id="GO:0016747">
    <property type="term" value="F:acyltransferase activity, transferring groups other than amino-acyl groups"/>
    <property type="evidence" value="ECO:0007669"/>
    <property type="project" value="InterPro"/>
</dbReference>
<keyword evidence="2" id="KW-0808">Transferase</keyword>
<accession>A0A4Q1B0H7</accession>
<dbReference type="EMBL" id="NXIE01000001">
    <property type="protein sequence ID" value="RXK14522.1"/>
    <property type="molecule type" value="Genomic_DNA"/>
</dbReference>
<reference evidence="2 3" key="1">
    <citation type="submission" date="2017-09" db="EMBL/GenBank/DDBJ databases">
        <title>Genomics of the genus Arcobacter.</title>
        <authorList>
            <person name="Perez-Cataluna A."/>
            <person name="Figueras M.J."/>
            <person name="Salas-Masso N."/>
        </authorList>
    </citation>
    <scope>NUCLEOTIDE SEQUENCE [LARGE SCALE GENOMIC DNA]</scope>
    <source>
        <strain evidence="2 3">F156-34</strain>
    </source>
</reference>
<organism evidence="2 3">
    <name type="scientific">Halarcobacter mediterraneus</name>
    <dbReference type="NCBI Taxonomy" id="2023153"/>
    <lineage>
        <taxon>Bacteria</taxon>
        <taxon>Pseudomonadati</taxon>
        <taxon>Campylobacterota</taxon>
        <taxon>Epsilonproteobacteria</taxon>
        <taxon>Campylobacterales</taxon>
        <taxon>Arcobacteraceae</taxon>
        <taxon>Halarcobacter</taxon>
    </lineage>
</organism>
<protein>
    <submittedName>
        <fullName evidence="2">GNAT family N-acetyltransferase</fullName>
    </submittedName>
</protein>
<dbReference type="PANTHER" id="PTHR43792:SF1">
    <property type="entry name" value="N-ACETYLTRANSFERASE DOMAIN-CONTAINING PROTEIN"/>
    <property type="match status" value="1"/>
</dbReference>
<dbReference type="InterPro" id="IPR016181">
    <property type="entry name" value="Acyl_CoA_acyltransferase"/>
</dbReference>
<dbReference type="InterPro" id="IPR000182">
    <property type="entry name" value="GNAT_dom"/>
</dbReference>
<dbReference type="Pfam" id="PF13302">
    <property type="entry name" value="Acetyltransf_3"/>
    <property type="match status" value="1"/>
</dbReference>
<evidence type="ECO:0000259" key="1">
    <source>
        <dbReference type="PROSITE" id="PS51186"/>
    </source>
</evidence>
<proteinExistence type="predicted"/>
<dbReference type="Gene3D" id="3.40.630.30">
    <property type="match status" value="1"/>
</dbReference>
<keyword evidence="3" id="KW-1185">Reference proteome</keyword>
<evidence type="ECO:0000313" key="2">
    <source>
        <dbReference type="EMBL" id="RXK14522.1"/>
    </source>
</evidence>
<dbReference type="SUPFAM" id="SSF55729">
    <property type="entry name" value="Acyl-CoA N-acyltransferases (Nat)"/>
    <property type="match status" value="1"/>
</dbReference>
<dbReference type="PANTHER" id="PTHR43792">
    <property type="entry name" value="GNAT FAMILY, PUTATIVE (AFU_ORTHOLOGUE AFUA_3G00765)-RELATED-RELATED"/>
    <property type="match status" value="1"/>
</dbReference>
<dbReference type="Proteomes" id="UP000289718">
    <property type="component" value="Unassembled WGS sequence"/>
</dbReference>
<feature type="domain" description="N-acetyltransferase" evidence="1">
    <location>
        <begin position="12"/>
        <end position="180"/>
    </location>
</feature>
<dbReference type="InterPro" id="IPR051531">
    <property type="entry name" value="N-acetyltransferase"/>
</dbReference>
<name>A0A4Q1B0H7_9BACT</name>
<gene>
    <name evidence="2" type="ORF">CP965_03470</name>
</gene>
<dbReference type="RefSeq" id="WP_129060662.1">
    <property type="nucleotide sequence ID" value="NZ_NXIE01000001.1"/>
</dbReference>
<evidence type="ECO:0000313" key="3">
    <source>
        <dbReference type="Proteomes" id="UP000289718"/>
    </source>
</evidence>